<dbReference type="GO" id="GO:0048038">
    <property type="term" value="F:quinone binding"/>
    <property type="evidence" value="ECO:0007669"/>
    <property type="project" value="TreeGrafter"/>
</dbReference>
<keyword evidence="2" id="KW-0560">Oxidoreductase</keyword>
<dbReference type="PRINTS" id="PR00080">
    <property type="entry name" value="SDRFAMILY"/>
</dbReference>
<evidence type="ECO:0000256" key="2">
    <source>
        <dbReference type="ARBA" id="ARBA00023002"/>
    </source>
</evidence>
<reference evidence="3 7" key="2">
    <citation type="submission" date="2019-06" db="EMBL/GenBank/DDBJ databases">
        <title>Draft genome sequence of [Clostridium] clostridioforme NBRC 113352.</title>
        <authorList>
            <person name="Miura T."/>
            <person name="Furukawa M."/>
            <person name="Shimamura M."/>
            <person name="Ohyama Y."/>
            <person name="Yamazoe A."/>
            <person name="Kawasaki H."/>
        </authorList>
    </citation>
    <scope>NUCLEOTIDE SEQUENCE [LARGE SCALE GENOMIC DNA]</scope>
    <source>
        <strain evidence="3 7">NBRC 113352</strain>
    </source>
</reference>
<dbReference type="PANTHER" id="PTHR42760">
    <property type="entry name" value="SHORT-CHAIN DEHYDROGENASES/REDUCTASES FAMILY MEMBER"/>
    <property type="match status" value="1"/>
</dbReference>
<dbReference type="Proteomes" id="UP000719916">
    <property type="component" value="Unassembled WGS sequence"/>
</dbReference>
<proteinExistence type="inferred from homology"/>
<comment type="caution">
    <text evidence="5">The sequence shown here is derived from an EMBL/GenBank/DDBJ whole genome shotgun (WGS) entry which is preliminary data.</text>
</comment>
<dbReference type="PRINTS" id="PR00081">
    <property type="entry name" value="GDHRDH"/>
</dbReference>
<dbReference type="InterPro" id="IPR036291">
    <property type="entry name" value="NAD(P)-bd_dom_sf"/>
</dbReference>
<name>A0A1I0K9B3_9FIRM</name>
<dbReference type="FunFam" id="3.40.50.720:FF:000084">
    <property type="entry name" value="Short-chain dehydrogenase reductase"/>
    <property type="match status" value="1"/>
</dbReference>
<evidence type="ECO:0000313" key="6">
    <source>
        <dbReference type="Proteomes" id="UP000182121"/>
    </source>
</evidence>
<evidence type="ECO:0000256" key="1">
    <source>
        <dbReference type="ARBA" id="ARBA00006484"/>
    </source>
</evidence>
<dbReference type="Pfam" id="PF13561">
    <property type="entry name" value="adh_short_C2"/>
    <property type="match status" value="1"/>
</dbReference>
<reference evidence="4" key="4">
    <citation type="submission" date="2020-02" db="EMBL/GenBank/DDBJ databases">
        <authorList>
            <person name="Littmann E."/>
            <person name="Sorbara M."/>
        </authorList>
    </citation>
    <scope>NUCLEOTIDE SEQUENCE</scope>
    <source>
        <strain evidence="4">MSK.2.26</strain>
    </source>
</reference>
<reference evidence="5 6" key="1">
    <citation type="submission" date="2016-10" db="EMBL/GenBank/DDBJ databases">
        <authorList>
            <person name="Varghese N."/>
            <person name="Submissions S."/>
        </authorList>
    </citation>
    <scope>NUCLEOTIDE SEQUENCE [LARGE SCALE GENOMIC DNA]</scope>
    <source>
        <strain evidence="5 6">NLAE-zl-C196</strain>
    </source>
</reference>
<dbReference type="Proteomes" id="UP000315200">
    <property type="component" value="Unassembled WGS sequence"/>
</dbReference>
<dbReference type="EMBL" id="BJLB01000001">
    <property type="protein sequence ID" value="GEA34330.1"/>
    <property type="molecule type" value="Genomic_DNA"/>
</dbReference>
<accession>A0A1I0K9B3</accession>
<dbReference type="AlphaFoldDB" id="A0A1I0K9B3"/>
<dbReference type="NCBIfam" id="NF005559">
    <property type="entry name" value="PRK07231.1"/>
    <property type="match status" value="1"/>
</dbReference>
<evidence type="ECO:0000313" key="4">
    <source>
        <dbReference type="EMBL" id="NSJ46792.1"/>
    </source>
</evidence>
<dbReference type="PANTHER" id="PTHR42760:SF133">
    <property type="entry name" value="3-OXOACYL-[ACYL-CARRIER-PROTEIN] REDUCTASE"/>
    <property type="match status" value="1"/>
</dbReference>
<evidence type="ECO:0000313" key="8">
    <source>
        <dbReference type="Proteomes" id="UP000719916"/>
    </source>
</evidence>
<dbReference type="GO" id="GO:0006633">
    <property type="term" value="P:fatty acid biosynthetic process"/>
    <property type="evidence" value="ECO:0007669"/>
    <property type="project" value="TreeGrafter"/>
</dbReference>
<dbReference type="EMBL" id="FOIO01000105">
    <property type="protein sequence ID" value="SEU20637.1"/>
    <property type="molecule type" value="Genomic_DNA"/>
</dbReference>
<dbReference type="GO" id="GO:0016616">
    <property type="term" value="F:oxidoreductase activity, acting on the CH-OH group of donors, NAD or NADP as acceptor"/>
    <property type="evidence" value="ECO:0007669"/>
    <property type="project" value="TreeGrafter"/>
</dbReference>
<evidence type="ECO:0000313" key="7">
    <source>
        <dbReference type="Proteomes" id="UP000315200"/>
    </source>
</evidence>
<dbReference type="InterPro" id="IPR002347">
    <property type="entry name" value="SDR_fam"/>
</dbReference>
<dbReference type="CDD" id="cd05233">
    <property type="entry name" value="SDR_c"/>
    <property type="match status" value="1"/>
</dbReference>
<protein>
    <submittedName>
        <fullName evidence="3">3-oxoacyl-ACP reductase</fullName>
    </submittedName>
    <submittedName>
        <fullName evidence="5">3-oxoacyl-[acyl-carrier protein] reductase</fullName>
    </submittedName>
    <submittedName>
        <fullName evidence="4">SDR family oxidoreductase</fullName>
    </submittedName>
</protein>
<sequence length="277" mass="29787">MANRVSGRSAIVTGAARGIGRAVAMRLAQEGADVLVNTRDPNTLEAVYEDVKKAAKGGKVAKFLADVSYEDQVESMFDHAVTEFGKINIVVNNAAVSNPRPALQYTSDFWEENLRINLFSVYYTCTRAAREMVKAGEKGSLINFSSIGATKPHRQLLAYDSSKGAIDALTRALALELAPFDITVNAIAPASILGFCVAKMDPVKAAARDPKDFATPITRQGTPEDVAELALFLASQESSYITGQIIPIDGGISVQARPVSMAPLEITPLNIKEKEIR</sequence>
<dbReference type="RefSeq" id="WP_002584600.1">
    <property type="nucleotide sequence ID" value="NZ_BJLB01000001.1"/>
</dbReference>
<dbReference type="Proteomes" id="UP000182121">
    <property type="component" value="Unassembled WGS sequence"/>
</dbReference>
<evidence type="ECO:0000313" key="3">
    <source>
        <dbReference type="EMBL" id="GEA34330.1"/>
    </source>
</evidence>
<evidence type="ECO:0000313" key="5">
    <source>
        <dbReference type="EMBL" id="SEU20637.1"/>
    </source>
</evidence>
<dbReference type="GO" id="GO:0008206">
    <property type="term" value="P:bile acid metabolic process"/>
    <property type="evidence" value="ECO:0007669"/>
    <property type="project" value="UniProtKB-ARBA"/>
</dbReference>
<organism evidence="5 6">
    <name type="scientific">Enterocloster clostridioformis</name>
    <dbReference type="NCBI Taxonomy" id="1531"/>
    <lineage>
        <taxon>Bacteria</taxon>
        <taxon>Bacillati</taxon>
        <taxon>Bacillota</taxon>
        <taxon>Clostridia</taxon>
        <taxon>Lachnospirales</taxon>
        <taxon>Lachnospiraceae</taxon>
        <taxon>Enterocloster</taxon>
    </lineage>
</organism>
<dbReference type="EMBL" id="JAAISW010000090">
    <property type="protein sequence ID" value="NSJ46792.1"/>
    <property type="molecule type" value="Genomic_DNA"/>
</dbReference>
<gene>
    <name evidence="3" type="primary">fabG2</name>
    <name evidence="3" type="ORF">Ccl03g_00430</name>
    <name evidence="4" type="ORF">G5B26_25315</name>
    <name evidence="5" type="ORF">SAMN05216521_11053</name>
</gene>
<dbReference type="Gene3D" id="3.40.50.720">
    <property type="entry name" value="NAD(P)-binding Rossmann-like Domain"/>
    <property type="match status" value="1"/>
</dbReference>
<dbReference type="SUPFAM" id="SSF51735">
    <property type="entry name" value="NAD(P)-binding Rossmann-fold domains"/>
    <property type="match status" value="1"/>
</dbReference>
<reference evidence="4 8" key="3">
    <citation type="journal article" date="2020" name="Cell Host Microbe">
        <title>Functional and Genomic Variation between Human-Derived Isolates of Lachnospiraceae Reveals Inter- and Intra-Species Diversity.</title>
        <authorList>
            <person name="Sorbara M.T."/>
            <person name="Littmann E.R."/>
            <person name="Fontana E."/>
            <person name="Moody T.U."/>
            <person name="Kohout C.E."/>
            <person name="Gjonbalaj M."/>
            <person name="Eaton V."/>
            <person name="Seok R."/>
            <person name="Leiner I.M."/>
            <person name="Pamer E.G."/>
        </authorList>
    </citation>
    <scope>NUCLEOTIDE SEQUENCE [LARGE SCALE GENOMIC DNA]</scope>
    <source>
        <strain evidence="4 8">MSK.2.26</strain>
    </source>
</reference>
<comment type="similarity">
    <text evidence="1">Belongs to the short-chain dehydrogenases/reductases (SDR) family.</text>
</comment>